<evidence type="ECO:0000256" key="13">
    <source>
        <dbReference type="SAM" id="Phobius"/>
    </source>
</evidence>
<evidence type="ECO:0000313" key="15">
    <source>
        <dbReference type="Proteomes" id="UP000264071"/>
    </source>
</evidence>
<keyword evidence="3" id="KW-0808">Transferase</keyword>
<dbReference type="EMBL" id="DPIY01000005">
    <property type="protein sequence ID" value="HCT56454.1"/>
    <property type="molecule type" value="Genomic_DNA"/>
</dbReference>
<organism evidence="14 15">
    <name type="scientific">Gemmatimonas aurantiaca</name>
    <dbReference type="NCBI Taxonomy" id="173480"/>
    <lineage>
        <taxon>Bacteria</taxon>
        <taxon>Pseudomonadati</taxon>
        <taxon>Gemmatimonadota</taxon>
        <taxon>Gemmatimonadia</taxon>
        <taxon>Gemmatimonadales</taxon>
        <taxon>Gemmatimonadaceae</taxon>
        <taxon>Gemmatimonas</taxon>
    </lineage>
</organism>
<dbReference type="AlphaFoldDB" id="A0A3D4V6L5"/>
<evidence type="ECO:0000256" key="1">
    <source>
        <dbReference type="ARBA" id="ARBA00004162"/>
    </source>
</evidence>
<dbReference type="GO" id="GO:0016746">
    <property type="term" value="F:acyltransferase activity"/>
    <property type="evidence" value="ECO:0007669"/>
    <property type="project" value="UniProtKB-KW"/>
</dbReference>
<evidence type="ECO:0000256" key="10">
    <source>
        <dbReference type="ARBA" id="ARBA00023603"/>
    </source>
</evidence>
<name>A0A3D4V6L5_9BACT</name>
<keyword evidence="2" id="KW-1003">Cell membrane</keyword>
<evidence type="ECO:0000256" key="4">
    <source>
        <dbReference type="ARBA" id="ARBA00022692"/>
    </source>
</evidence>
<keyword evidence="8" id="KW-0012">Acyltransferase</keyword>
<feature type="transmembrane region" description="Helical" evidence="13">
    <location>
        <begin position="6"/>
        <end position="31"/>
    </location>
</feature>
<evidence type="ECO:0000256" key="9">
    <source>
        <dbReference type="ARBA" id="ARBA00023588"/>
    </source>
</evidence>
<accession>A0A3D4V6L5</accession>
<proteinExistence type="inferred from homology"/>
<dbReference type="GO" id="GO:0005886">
    <property type="term" value="C:plasma membrane"/>
    <property type="evidence" value="ECO:0007669"/>
    <property type="project" value="UniProtKB-SubCell"/>
</dbReference>
<feature type="transmembrane region" description="Helical" evidence="13">
    <location>
        <begin position="118"/>
        <end position="136"/>
    </location>
</feature>
<evidence type="ECO:0000256" key="2">
    <source>
        <dbReference type="ARBA" id="ARBA00022475"/>
    </source>
</evidence>
<comment type="similarity">
    <text evidence="10">Belongs to the acyltransferase CrtO family.</text>
</comment>
<evidence type="ECO:0000256" key="7">
    <source>
        <dbReference type="ARBA" id="ARBA00023136"/>
    </source>
</evidence>
<evidence type="ECO:0000256" key="11">
    <source>
        <dbReference type="ARBA" id="ARBA00023667"/>
    </source>
</evidence>
<keyword evidence="5" id="KW-0732">Signal</keyword>
<dbReference type="OMA" id="ISWIVGM"/>
<evidence type="ECO:0000256" key="8">
    <source>
        <dbReference type="ARBA" id="ARBA00023315"/>
    </source>
</evidence>
<protein>
    <recommendedName>
        <fullName evidence="11">Glycosyl-4,4'-diaponeurosporenoate acyltransferase</fullName>
    </recommendedName>
</protein>
<reference evidence="14 15" key="1">
    <citation type="journal article" date="2018" name="Nat. Biotechnol.">
        <title>A standardized bacterial taxonomy based on genome phylogeny substantially revises the tree of life.</title>
        <authorList>
            <person name="Parks D.H."/>
            <person name="Chuvochina M."/>
            <person name="Waite D.W."/>
            <person name="Rinke C."/>
            <person name="Skarshewski A."/>
            <person name="Chaumeil P.A."/>
            <person name="Hugenholtz P."/>
        </authorList>
    </citation>
    <scope>NUCLEOTIDE SEQUENCE [LARGE SCALE GENOMIC DNA]</scope>
    <source>
        <strain evidence="14">UBA8844</strain>
    </source>
</reference>
<gene>
    <name evidence="14" type="ORF">DGD08_04495</name>
</gene>
<evidence type="ECO:0000256" key="3">
    <source>
        <dbReference type="ARBA" id="ARBA00022679"/>
    </source>
</evidence>
<keyword evidence="6 13" id="KW-1133">Transmembrane helix</keyword>
<sequence>MMANHLLTGITFGLSLCIISWMVGILGGALLQKTSYFEKLSHLNLIPSKAVNRALGIEQFKWVVKNSFFRFLNQSIRVEGKRTDLASVRHQMTLAEINHLIGFLFVAAAAWYQSFNVSFVFGLGMIIPNVILNAYPSLLQQENKRRIDQLLNRQPRHNEDAALA</sequence>
<keyword evidence="4 13" id="KW-0812">Transmembrane</keyword>
<feature type="transmembrane region" description="Helical" evidence="13">
    <location>
        <begin position="92"/>
        <end position="112"/>
    </location>
</feature>
<dbReference type="UniPathway" id="UPA00029">
    <property type="reaction ID" value="UER00560"/>
</dbReference>
<evidence type="ECO:0000256" key="5">
    <source>
        <dbReference type="ARBA" id="ARBA00022729"/>
    </source>
</evidence>
<comment type="caution">
    <text evidence="14">The sequence shown here is derived from an EMBL/GenBank/DDBJ whole genome shotgun (WGS) entry which is preliminary data.</text>
</comment>
<evidence type="ECO:0000256" key="12">
    <source>
        <dbReference type="ARBA" id="ARBA00025324"/>
    </source>
</evidence>
<dbReference type="Pfam" id="PF18927">
    <property type="entry name" value="CrtO"/>
    <property type="match status" value="1"/>
</dbReference>
<dbReference type="InterPro" id="IPR044021">
    <property type="entry name" value="CrtO"/>
</dbReference>
<dbReference type="Proteomes" id="UP000264071">
    <property type="component" value="Unassembled WGS sequence"/>
</dbReference>
<comment type="pathway">
    <text evidence="9">Carotenoid biosynthesis; staphyloxanthin biosynthesis; staphyloxanthin from farnesyl diphosphate: step 5/5.</text>
</comment>
<evidence type="ECO:0000313" key="14">
    <source>
        <dbReference type="EMBL" id="HCT56454.1"/>
    </source>
</evidence>
<evidence type="ECO:0000256" key="6">
    <source>
        <dbReference type="ARBA" id="ARBA00022989"/>
    </source>
</evidence>
<comment type="subcellular location">
    <subcellularLocation>
        <location evidence="1">Cell membrane</location>
        <topology evidence="1">Single-pass membrane protein</topology>
    </subcellularLocation>
</comment>
<comment type="function">
    <text evidence="12">Catalyzes the acylation of glycosyl-4,4'-diaponeurosporenoate, i.e. the esterification of glucose at the C6'' position with the carboxyl group of the C(15) fatty acid 12-methyltetradecanoic acid, to yield staphyloxanthin. This is the last step in the biosynthesis of this orange pigment, present in most staphylococci strains.</text>
</comment>
<keyword evidence="7 13" id="KW-0472">Membrane</keyword>